<feature type="domain" description="DUF6532" evidence="2">
    <location>
        <begin position="471"/>
        <end position="601"/>
    </location>
</feature>
<dbReference type="AlphaFoldDB" id="A0A9P6ZH28"/>
<feature type="compositionally biased region" description="Polar residues" evidence="1">
    <location>
        <begin position="1"/>
        <end position="20"/>
    </location>
</feature>
<dbReference type="Proteomes" id="UP000714275">
    <property type="component" value="Unassembled WGS sequence"/>
</dbReference>
<dbReference type="OrthoDB" id="2677128at2759"/>
<gene>
    <name evidence="3" type="ORF">EV702DRAFT_1051087</name>
</gene>
<name>A0A9P6ZH28_9AGAM</name>
<feature type="region of interest" description="Disordered" evidence="1">
    <location>
        <begin position="1"/>
        <end position="45"/>
    </location>
</feature>
<keyword evidence="4" id="KW-1185">Reference proteome</keyword>
<accession>A0A9P6ZH28</accession>
<feature type="region of interest" description="Disordered" evidence="1">
    <location>
        <begin position="77"/>
        <end position="106"/>
    </location>
</feature>
<dbReference type="InterPro" id="IPR045341">
    <property type="entry name" value="DUF6532"/>
</dbReference>
<evidence type="ECO:0000259" key="2">
    <source>
        <dbReference type="Pfam" id="PF20149"/>
    </source>
</evidence>
<dbReference type="Pfam" id="PF20149">
    <property type="entry name" value="DUF6532"/>
    <property type="match status" value="1"/>
</dbReference>
<evidence type="ECO:0000313" key="3">
    <source>
        <dbReference type="EMBL" id="KAG1765285.1"/>
    </source>
</evidence>
<evidence type="ECO:0000256" key="1">
    <source>
        <dbReference type="SAM" id="MobiDB-lite"/>
    </source>
</evidence>
<comment type="caution">
    <text evidence="3">The sequence shown here is derived from an EMBL/GenBank/DDBJ whole genome shotgun (WGS) entry which is preliminary data.</text>
</comment>
<evidence type="ECO:0000313" key="4">
    <source>
        <dbReference type="Proteomes" id="UP000714275"/>
    </source>
</evidence>
<proteinExistence type="predicted"/>
<sequence length="609" mass="66585">MYSGAGDQQSNFTDAWQAGQTHGPGYSDTTNSDDQRQQPLASLPEALSLRSFQNFNSGNLNHDYASDVRHVDPHYYPSHYHPTFNDPQPEHDEPSVSESIPIPTPDPSYSNLNAQADYPDYNAAMTGQEPIVSFSISSSDPSYSNINAHAGYSDYDSAVTGQNSLASFPIPSPDPSYSNLNAHAGYPDYDPAVPGQELSVSFPIPSPTPSYSNINAHAGYLDYDPAVTGFREDPLANNSSIQQPSFNPNADDVFLDLNLDAQAGYYSRDNQTIKTNAGEDFPATFANIPGPSVHSSSFDSCVGNPSHPLNPYLPDVSLSLLNTTHPNMAQPGNVQVELTPTMTFYTSSTSHYHRYIASFFPEFNVPILSSDGISTMPDSEDENHCPLENLPEANPQENAVKIFLSPLICIKRGYKVGRPPRQDVMPSMAPSQPLVAESGQSTSKWCGIGPAKYDEDHSIHEEVIQMALDTIIRSVVNEGPFLSKDERKQQVHSALTAAACTFAEAGTATQWVLDNKSILYKRLSAPSTNLMSVAKKHAHDLVPRGYNLCLPLSSDKSEPKHQAQAVKKLIKTPLFPPQYIFKTGGSHPFENDVIRDVVQNTILELGYLP</sequence>
<reference evidence="3" key="1">
    <citation type="journal article" date="2020" name="New Phytol.">
        <title>Comparative genomics reveals dynamic genome evolution in host specialist ectomycorrhizal fungi.</title>
        <authorList>
            <person name="Lofgren L.A."/>
            <person name="Nguyen N.H."/>
            <person name="Vilgalys R."/>
            <person name="Ruytinx J."/>
            <person name="Liao H.L."/>
            <person name="Branco S."/>
            <person name="Kuo A."/>
            <person name="LaButti K."/>
            <person name="Lipzen A."/>
            <person name="Andreopoulos W."/>
            <person name="Pangilinan J."/>
            <person name="Riley R."/>
            <person name="Hundley H."/>
            <person name="Na H."/>
            <person name="Barry K."/>
            <person name="Grigoriev I.V."/>
            <person name="Stajich J.E."/>
            <person name="Kennedy P.G."/>
        </authorList>
    </citation>
    <scope>NUCLEOTIDE SEQUENCE</scope>
    <source>
        <strain evidence="3">DOB743</strain>
    </source>
</reference>
<organism evidence="3 4">
    <name type="scientific">Suillus placidus</name>
    <dbReference type="NCBI Taxonomy" id="48579"/>
    <lineage>
        <taxon>Eukaryota</taxon>
        <taxon>Fungi</taxon>
        <taxon>Dikarya</taxon>
        <taxon>Basidiomycota</taxon>
        <taxon>Agaricomycotina</taxon>
        <taxon>Agaricomycetes</taxon>
        <taxon>Agaricomycetidae</taxon>
        <taxon>Boletales</taxon>
        <taxon>Suillineae</taxon>
        <taxon>Suillaceae</taxon>
        <taxon>Suillus</taxon>
    </lineage>
</organism>
<protein>
    <recommendedName>
        <fullName evidence="2">DUF6532 domain-containing protein</fullName>
    </recommendedName>
</protein>
<feature type="compositionally biased region" description="Polar residues" evidence="1">
    <location>
        <begin position="27"/>
        <end position="40"/>
    </location>
</feature>
<dbReference type="EMBL" id="JABBWD010000110">
    <property type="protein sequence ID" value="KAG1765285.1"/>
    <property type="molecule type" value="Genomic_DNA"/>
</dbReference>